<proteinExistence type="predicted"/>
<sequence length="383" mass="43655">MGTHRDQFNKVEYGVVGNHMERGSVNMKQLIGILLDWATFKGIPRGKTGYESLRMYNKAANQLLLQPFYMTLNTIKGKTALGYTLHGRRYRLVRHTIPGVTHNRDITVSKANSSKLSKLAESTILYNRINRFSKHRIHRILLTNSELAKLLPHTVAYSKLNLERLMFNHSTLFIKPTKGSVGDGIVKITKKNGGLWEIHLKKGKPLRKSIKQTQAFLRNFIGNRTYIIQEAIPLALYKKRPYDLRVSVQRGADGHWKITGMVGKVAAKGRHVTNVAKGGKVRRCEELFLESGFPFIETKEAIQKSALQLAQYIGGKIPHLADIGFDLGLDRDGNVKFIEMNARDQRITFRKAKLFQTFYKTYLTPLQYGKYLLETKKGRKGLV</sequence>
<reference evidence="1 2" key="1">
    <citation type="submission" date="2018-12" db="EMBL/GenBank/DDBJ databases">
        <title>Bacillus ochoae sp. nov., Paenibacillus whitsoniae sp. nov., Paenibacillus spiritus sp. nov. Isolated from the Mars Exploration Rover during spacecraft assembly.</title>
        <authorList>
            <person name="Seuylemezian A."/>
            <person name="Vaishampayan P."/>
        </authorList>
    </citation>
    <scope>NUCLEOTIDE SEQUENCE [LARGE SCALE GENOMIC DNA]</scope>
    <source>
        <strain evidence="1 2">MER 54</strain>
    </source>
</reference>
<comment type="caution">
    <text evidence="1">The sequence shown here is derived from an EMBL/GenBank/DDBJ whole genome shotgun (WGS) entry which is preliminary data.</text>
</comment>
<organism evidence="1 2">
    <name type="scientific">Paenibacillus whitsoniae</name>
    <dbReference type="NCBI Taxonomy" id="2496558"/>
    <lineage>
        <taxon>Bacteria</taxon>
        <taxon>Bacillati</taxon>
        <taxon>Bacillota</taxon>
        <taxon>Bacilli</taxon>
        <taxon>Bacillales</taxon>
        <taxon>Paenibacillaceae</taxon>
        <taxon>Paenibacillus</taxon>
    </lineage>
</organism>
<dbReference type="InterPro" id="IPR026838">
    <property type="entry name" value="YheC/D"/>
</dbReference>
<keyword evidence="2" id="KW-1185">Reference proteome</keyword>
<dbReference type="OrthoDB" id="7869153at2"/>
<evidence type="ECO:0000313" key="2">
    <source>
        <dbReference type="Proteomes" id="UP000276128"/>
    </source>
</evidence>
<dbReference type="EMBL" id="RXHU01000014">
    <property type="protein sequence ID" value="RTE10939.1"/>
    <property type="molecule type" value="Genomic_DNA"/>
</dbReference>
<dbReference type="Proteomes" id="UP000276128">
    <property type="component" value="Unassembled WGS sequence"/>
</dbReference>
<dbReference type="Gene3D" id="3.30.470.20">
    <property type="entry name" value="ATP-grasp fold, B domain"/>
    <property type="match status" value="1"/>
</dbReference>
<name>A0A430JIU8_9BACL</name>
<dbReference type="SUPFAM" id="SSF56059">
    <property type="entry name" value="Glutathione synthetase ATP-binding domain-like"/>
    <property type="match status" value="1"/>
</dbReference>
<protein>
    <submittedName>
        <fullName evidence="1">YheC/YheD family protein</fullName>
    </submittedName>
</protein>
<dbReference type="Pfam" id="PF14398">
    <property type="entry name" value="ATPgrasp_YheCD"/>
    <property type="match status" value="1"/>
</dbReference>
<gene>
    <name evidence="1" type="ORF">EJQ19_04160</name>
</gene>
<evidence type="ECO:0000313" key="1">
    <source>
        <dbReference type="EMBL" id="RTE10939.1"/>
    </source>
</evidence>
<dbReference type="AlphaFoldDB" id="A0A430JIU8"/>
<accession>A0A430JIU8</accession>